<gene>
    <name evidence="1" type="ORF">NLG97_g237</name>
</gene>
<sequence length="154" mass="16511">MTAASLAPWQATICQLKPPLQIRAGSIVSSQLECSPDQNMHCEAVLQFKDHTFLPYVVDLAGNQRCSTDHTCVGEFIVPASVPNGPATLFWLCAGQMAPACVEAEIQAGNGDAAIPIINRDIDRIDLGHRFLGNLASHSNEPRANSDRQSQAAS</sequence>
<name>A0ACC1RAK3_9HYPO</name>
<reference evidence="1" key="1">
    <citation type="submission" date="2022-07" db="EMBL/GenBank/DDBJ databases">
        <title>Genome Sequence of Lecanicillium saksenae.</title>
        <authorList>
            <person name="Buettner E."/>
        </authorList>
    </citation>
    <scope>NUCLEOTIDE SEQUENCE</scope>
    <source>
        <strain evidence="1">VT-O1</strain>
    </source>
</reference>
<organism evidence="1 2">
    <name type="scientific">Lecanicillium saksenae</name>
    <dbReference type="NCBI Taxonomy" id="468837"/>
    <lineage>
        <taxon>Eukaryota</taxon>
        <taxon>Fungi</taxon>
        <taxon>Dikarya</taxon>
        <taxon>Ascomycota</taxon>
        <taxon>Pezizomycotina</taxon>
        <taxon>Sordariomycetes</taxon>
        <taxon>Hypocreomycetidae</taxon>
        <taxon>Hypocreales</taxon>
        <taxon>Cordycipitaceae</taxon>
        <taxon>Lecanicillium</taxon>
    </lineage>
</organism>
<proteinExistence type="predicted"/>
<dbReference type="Proteomes" id="UP001148737">
    <property type="component" value="Unassembled WGS sequence"/>
</dbReference>
<evidence type="ECO:0000313" key="1">
    <source>
        <dbReference type="EMBL" id="KAJ3499545.1"/>
    </source>
</evidence>
<keyword evidence="2" id="KW-1185">Reference proteome</keyword>
<comment type="caution">
    <text evidence="1">The sequence shown here is derived from an EMBL/GenBank/DDBJ whole genome shotgun (WGS) entry which is preliminary data.</text>
</comment>
<protein>
    <submittedName>
        <fullName evidence="1">Uncharacterized protein</fullName>
    </submittedName>
</protein>
<dbReference type="EMBL" id="JANAKD010000007">
    <property type="protein sequence ID" value="KAJ3499545.1"/>
    <property type="molecule type" value="Genomic_DNA"/>
</dbReference>
<evidence type="ECO:0000313" key="2">
    <source>
        <dbReference type="Proteomes" id="UP001148737"/>
    </source>
</evidence>
<accession>A0ACC1RAK3</accession>